<dbReference type="STRING" id="1792845.BC343_08875"/>
<evidence type="ECO:0000313" key="3">
    <source>
        <dbReference type="Proteomes" id="UP000189739"/>
    </source>
</evidence>
<feature type="compositionally biased region" description="Basic residues" evidence="1">
    <location>
        <begin position="1"/>
        <end position="10"/>
    </location>
</feature>
<dbReference type="AlphaFoldDB" id="A0A1S9PD36"/>
<gene>
    <name evidence="2" type="ORF">BC343_08875</name>
</gene>
<name>A0A1S9PD36_9SPHI</name>
<comment type="caution">
    <text evidence="2">The sequence shown here is derived from an EMBL/GenBank/DDBJ whole genome shotgun (WGS) entry which is preliminary data.</text>
</comment>
<dbReference type="Proteomes" id="UP000189739">
    <property type="component" value="Unassembled WGS sequence"/>
</dbReference>
<reference evidence="2 3" key="1">
    <citation type="submission" date="2016-07" db="EMBL/GenBank/DDBJ databases">
        <title>Genomic analysis of zinc-resistant bacterium Mucilaginibacter pedocola TBZ30.</title>
        <authorList>
            <person name="Huang J."/>
            <person name="Tang J."/>
        </authorList>
    </citation>
    <scope>NUCLEOTIDE SEQUENCE [LARGE SCALE GENOMIC DNA]</scope>
    <source>
        <strain evidence="2 3">TBZ30</strain>
    </source>
</reference>
<accession>A0A1S9PD36</accession>
<evidence type="ECO:0000313" key="2">
    <source>
        <dbReference type="EMBL" id="OOQ58757.1"/>
    </source>
</evidence>
<protein>
    <submittedName>
        <fullName evidence="2">Uncharacterized protein</fullName>
    </submittedName>
</protein>
<feature type="region of interest" description="Disordered" evidence="1">
    <location>
        <begin position="1"/>
        <end position="34"/>
    </location>
</feature>
<proteinExistence type="predicted"/>
<feature type="compositionally biased region" description="Low complexity" evidence="1">
    <location>
        <begin position="24"/>
        <end position="34"/>
    </location>
</feature>
<dbReference type="OrthoDB" id="798655at2"/>
<keyword evidence="3" id="KW-1185">Reference proteome</keyword>
<dbReference type="RefSeq" id="WP_078349466.1">
    <property type="nucleotide sequence ID" value="NZ_MBTF01000023.1"/>
</dbReference>
<sequence>MKATTKHKNLRPLNAAELMETNGGSSQTGSASISMSSSADSLLSIQMEWQQGDHYRMYKVEAGKDIDFNLSAWGNGVSSNS</sequence>
<dbReference type="EMBL" id="MBTF01000023">
    <property type="protein sequence ID" value="OOQ58757.1"/>
    <property type="molecule type" value="Genomic_DNA"/>
</dbReference>
<organism evidence="2 3">
    <name type="scientific">Mucilaginibacter pedocola</name>
    <dbReference type="NCBI Taxonomy" id="1792845"/>
    <lineage>
        <taxon>Bacteria</taxon>
        <taxon>Pseudomonadati</taxon>
        <taxon>Bacteroidota</taxon>
        <taxon>Sphingobacteriia</taxon>
        <taxon>Sphingobacteriales</taxon>
        <taxon>Sphingobacteriaceae</taxon>
        <taxon>Mucilaginibacter</taxon>
    </lineage>
</organism>
<evidence type="ECO:0000256" key="1">
    <source>
        <dbReference type="SAM" id="MobiDB-lite"/>
    </source>
</evidence>